<feature type="domain" description="HTH lysR-type" evidence="5">
    <location>
        <begin position="1"/>
        <end position="58"/>
    </location>
</feature>
<comment type="similarity">
    <text evidence="1">Belongs to the LysR transcriptional regulatory family.</text>
</comment>
<dbReference type="GO" id="GO:0010628">
    <property type="term" value="P:positive regulation of gene expression"/>
    <property type="evidence" value="ECO:0007669"/>
    <property type="project" value="TreeGrafter"/>
</dbReference>
<dbReference type="InterPro" id="IPR000847">
    <property type="entry name" value="LysR_HTH_N"/>
</dbReference>
<evidence type="ECO:0000259" key="5">
    <source>
        <dbReference type="PROSITE" id="PS50931"/>
    </source>
</evidence>
<dbReference type="PANTHER" id="PTHR30427">
    <property type="entry name" value="TRANSCRIPTIONAL ACTIVATOR PROTEIN LYSR"/>
    <property type="match status" value="1"/>
</dbReference>
<evidence type="ECO:0000256" key="1">
    <source>
        <dbReference type="ARBA" id="ARBA00009437"/>
    </source>
</evidence>
<dbReference type="SUPFAM" id="SSF53850">
    <property type="entry name" value="Periplasmic binding protein-like II"/>
    <property type="match status" value="1"/>
</dbReference>
<proteinExistence type="inferred from homology"/>
<dbReference type="Pfam" id="PF03466">
    <property type="entry name" value="LysR_substrate"/>
    <property type="match status" value="1"/>
</dbReference>
<evidence type="ECO:0000256" key="4">
    <source>
        <dbReference type="ARBA" id="ARBA00023163"/>
    </source>
</evidence>
<dbReference type="InterPro" id="IPR036390">
    <property type="entry name" value="WH_DNA-bd_sf"/>
</dbReference>
<dbReference type="InterPro" id="IPR005119">
    <property type="entry name" value="LysR_subst-bd"/>
</dbReference>
<dbReference type="PROSITE" id="PS50931">
    <property type="entry name" value="HTH_LYSR"/>
    <property type="match status" value="1"/>
</dbReference>
<dbReference type="GO" id="GO:0003700">
    <property type="term" value="F:DNA-binding transcription factor activity"/>
    <property type="evidence" value="ECO:0007669"/>
    <property type="project" value="InterPro"/>
</dbReference>
<keyword evidence="2" id="KW-0805">Transcription regulation</keyword>
<dbReference type="Gene3D" id="3.40.190.290">
    <property type="match status" value="1"/>
</dbReference>
<dbReference type="InterPro" id="IPR036388">
    <property type="entry name" value="WH-like_DNA-bd_sf"/>
</dbReference>
<dbReference type="Gene3D" id="1.10.10.10">
    <property type="entry name" value="Winged helix-like DNA-binding domain superfamily/Winged helix DNA-binding domain"/>
    <property type="match status" value="1"/>
</dbReference>
<reference evidence="7" key="1">
    <citation type="submission" date="2016-10" db="EMBL/GenBank/DDBJ databases">
        <authorList>
            <person name="Varghese N."/>
            <person name="Submissions S."/>
        </authorList>
    </citation>
    <scope>NUCLEOTIDE SEQUENCE [LARGE SCALE GENOMIC DNA]</scope>
    <source>
        <strain evidence="7">LMG 26383,CCUG 61248,R- 45681</strain>
    </source>
</reference>
<dbReference type="AlphaFoldDB" id="A0A1H7U1L2"/>
<dbReference type="RefSeq" id="WP_091837293.1">
    <property type="nucleotide sequence ID" value="NZ_FOAN01000006.1"/>
</dbReference>
<name>A0A1H7U1L2_9HYPH</name>
<evidence type="ECO:0000313" key="7">
    <source>
        <dbReference type="Proteomes" id="UP000199664"/>
    </source>
</evidence>
<gene>
    <name evidence="6" type="ORF">SAMN04515666_10657</name>
</gene>
<keyword evidence="4" id="KW-0804">Transcription</keyword>
<dbReference type="OrthoDB" id="8479870at2"/>
<dbReference type="Proteomes" id="UP000199664">
    <property type="component" value="Unassembled WGS sequence"/>
</dbReference>
<dbReference type="Pfam" id="PF00126">
    <property type="entry name" value="HTH_1"/>
    <property type="match status" value="1"/>
</dbReference>
<dbReference type="PANTHER" id="PTHR30427:SF1">
    <property type="entry name" value="TRANSCRIPTIONAL ACTIVATOR PROTEIN LYSR"/>
    <property type="match status" value="1"/>
</dbReference>
<dbReference type="GO" id="GO:0043565">
    <property type="term" value="F:sequence-specific DNA binding"/>
    <property type="evidence" value="ECO:0007669"/>
    <property type="project" value="TreeGrafter"/>
</dbReference>
<dbReference type="PRINTS" id="PR00039">
    <property type="entry name" value="HTHLYSR"/>
</dbReference>
<evidence type="ECO:0000313" key="6">
    <source>
        <dbReference type="EMBL" id="SEL90147.1"/>
    </source>
</evidence>
<evidence type="ECO:0000256" key="2">
    <source>
        <dbReference type="ARBA" id="ARBA00023015"/>
    </source>
</evidence>
<dbReference type="SUPFAM" id="SSF46785">
    <property type="entry name" value="Winged helix' DNA-binding domain"/>
    <property type="match status" value="1"/>
</dbReference>
<evidence type="ECO:0000256" key="3">
    <source>
        <dbReference type="ARBA" id="ARBA00023125"/>
    </source>
</evidence>
<organism evidence="6 7">
    <name type="scientific">Bosea lupini</name>
    <dbReference type="NCBI Taxonomy" id="1036779"/>
    <lineage>
        <taxon>Bacteria</taxon>
        <taxon>Pseudomonadati</taxon>
        <taxon>Pseudomonadota</taxon>
        <taxon>Alphaproteobacteria</taxon>
        <taxon>Hyphomicrobiales</taxon>
        <taxon>Boseaceae</taxon>
        <taxon>Bosea</taxon>
    </lineage>
</organism>
<dbReference type="STRING" id="1036779.SAMN04515666_10657"/>
<keyword evidence="7" id="KW-1185">Reference proteome</keyword>
<sequence>MRLRQLECFRALMIHGTMTRVAELLGISQPGVSTMIAALEHDFGVPLFVRRGTRLQPTPEAHLIYAEASRALEAVENTVRVAGEIRAGKRGHLAITAYPSISIALLPRLLSVFAAERPGLQMKIITRASQSVKELMSTRTFDFAIAELPLDYPTAQMEVFSYQCQCMLPLGHPLAEREEITPADLDGVPFVTLFRGDPVYQKLAAAFSEYGARWNVVAETEFFSSACELVAAGIGVGIVDPVVSAPFTADVVRRPFRPAISYEIAILHPLHEELSQLAREFMVPLREALTA</sequence>
<keyword evidence="3 6" id="KW-0238">DNA-binding</keyword>
<dbReference type="EMBL" id="FOAN01000006">
    <property type="protein sequence ID" value="SEL90147.1"/>
    <property type="molecule type" value="Genomic_DNA"/>
</dbReference>
<protein>
    <submittedName>
        <fullName evidence="6">DNA-binding transcriptional regulator, LysR family</fullName>
    </submittedName>
</protein>
<accession>A0A1H7U1L2</accession>